<keyword evidence="1" id="KW-1133">Transmembrane helix</keyword>
<sequence length="144" mass="16317">MKIIKICIVAVSITALLVASYFASLSGGIPFWQILIVLAGMIFVVVCFLYFLFDTKNHTSKKDFEEDMMVLKDLNVAKQGKSAAKTTAGKWYQLSIYFCFIFLIFSFIINNFVDNLDTRISVLSNAGMLMILVFIGSVWRSRKK</sequence>
<dbReference type="STRING" id="1802315.A3F51_02595"/>
<organism evidence="2 3">
    <name type="scientific">Candidatus Taylorbacteria bacterium RIFCSPHIGHO2_12_FULL_45_16</name>
    <dbReference type="NCBI Taxonomy" id="1802315"/>
    <lineage>
        <taxon>Bacteria</taxon>
        <taxon>Candidatus Tayloriibacteriota</taxon>
    </lineage>
</organism>
<feature type="transmembrane region" description="Helical" evidence="1">
    <location>
        <begin position="32"/>
        <end position="53"/>
    </location>
</feature>
<name>A0A1G2N0J2_9BACT</name>
<dbReference type="EMBL" id="MHRT01000007">
    <property type="protein sequence ID" value="OHA28842.1"/>
    <property type="molecule type" value="Genomic_DNA"/>
</dbReference>
<gene>
    <name evidence="2" type="ORF">A3F51_02595</name>
</gene>
<proteinExistence type="predicted"/>
<dbReference type="AlphaFoldDB" id="A0A1G2N0J2"/>
<comment type="caution">
    <text evidence="2">The sequence shown here is derived from an EMBL/GenBank/DDBJ whole genome shotgun (WGS) entry which is preliminary data.</text>
</comment>
<evidence type="ECO:0000313" key="2">
    <source>
        <dbReference type="EMBL" id="OHA28842.1"/>
    </source>
</evidence>
<evidence type="ECO:0000313" key="3">
    <source>
        <dbReference type="Proteomes" id="UP000178089"/>
    </source>
</evidence>
<protein>
    <submittedName>
        <fullName evidence="2">Uncharacterized protein</fullName>
    </submittedName>
</protein>
<dbReference type="Proteomes" id="UP000178089">
    <property type="component" value="Unassembled WGS sequence"/>
</dbReference>
<feature type="transmembrane region" description="Helical" evidence="1">
    <location>
        <begin position="94"/>
        <end position="113"/>
    </location>
</feature>
<feature type="transmembrane region" description="Helical" evidence="1">
    <location>
        <begin position="119"/>
        <end position="139"/>
    </location>
</feature>
<reference evidence="2 3" key="1">
    <citation type="journal article" date="2016" name="Nat. Commun.">
        <title>Thousands of microbial genomes shed light on interconnected biogeochemical processes in an aquifer system.</title>
        <authorList>
            <person name="Anantharaman K."/>
            <person name="Brown C.T."/>
            <person name="Hug L.A."/>
            <person name="Sharon I."/>
            <person name="Castelle C.J."/>
            <person name="Probst A.J."/>
            <person name="Thomas B.C."/>
            <person name="Singh A."/>
            <person name="Wilkins M.J."/>
            <person name="Karaoz U."/>
            <person name="Brodie E.L."/>
            <person name="Williams K.H."/>
            <person name="Hubbard S.S."/>
            <person name="Banfield J.F."/>
        </authorList>
    </citation>
    <scope>NUCLEOTIDE SEQUENCE [LARGE SCALE GENOMIC DNA]</scope>
</reference>
<evidence type="ECO:0000256" key="1">
    <source>
        <dbReference type="SAM" id="Phobius"/>
    </source>
</evidence>
<accession>A0A1G2N0J2</accession>
<keyword evidence="1" id="KW-0472">Membrane</keyword>
<keyword evidence="1" id="KW-0812">Transmembrane</keyword>